<accession>A0A543J9B8</accession>
<evidence type="ECO:0000256" key="4">
    <source>
        <dbReference type="ARBA" id="ARBA00022692"/>
    </source>
</evidence>
<dbReference type="OrthoDB" id="9781469at2"/>
<dbReference type="GO" id="GO:0022857">
    <property type="term" value="F:transmembrane transporter activity"/>
    <property type="evidence" value="ECO:0007669"/>
    <property type="project" value="InterPro"/>
</dbReference>
<feature type="transmembrane region" description="Helical" evidence="7">
    <location>
        <begin position="99"/>
        <end position="120"/>
    </location>
</feature>
<dbReference type="RefSeq" id="WP_141976650.1">
    <property type="nucleotide sequence ID" value="NZ_VFPP01000001.1"/>
</dbReference>
<dbReference type="InterPro" id="IPR036259">
    <property type="entry name" value="MFS_trans_sf"/>
</dbReference>
<gene>
    <name evidence="9" type="ORF">FHX81_1691</name>
</gene>
<feature type="transmembrane region" description="Helical" evidence="7">
    <location>
        <begin position="347"/>
        <end position="366"/>
    </location>
</feature>
<feature type="transmembrane region" description="Helical" evidence="7">
    <location>
        <begin position="323"/>
        <end position="341"/>
    </location>
</feature>
<dbReference type="AlphaFoldDB" id="A0A543J9B8"/>
<proteinExistence type="predicted"/>
<dbReference type="Proteomes" id="UP000316628">
    <property type="component" value="Unassembled WGS sequence"/>
</dbReference>
<evidence type="ECO:0000256" key="1">
    <source>
        <dbReference type="ARBA" id="ARBA00004651"/>
    </source>
</evidence>
<dbReference type="InterPro" id="IPR020846">
    <property type="entry name" value="MFS_dom"/>
</dbReference>
<dbReference type="InterPro" id="IPR005829">
    <property type="entry name" value="Sugar_transporter_CS"/>
</dbReference>
<sequence>MWALLAVLCLALFLDGLDYTMAAVSLPSIGSELGMSTAELQWIMNGYILGFGGFLLLGGRTADLLGRRNVFLVALAVFAVASLLGGLVDDSLLLIVTRFIKGVAAAFTAPTGLSIITTTFAEGRQRNRALSIYTVFGASGFSSGLIFGGLMTGIDWRWTFLFPVPIALVALIVGIALVPKDRPAASGGYDFLGAVTLTGAMLMLVYTVVTAPEIGWLHVKTLVGFAVAVVLLAVFVVVERKIQYPLVRLGILANGALVRANLSFIALLGSYAAFQFVVTLYFQRSLAWSPLEMALAVLPVGMLVVLAAPYAGKLIGRYGTPPVIIGGLLSLSLGQLLFLRLDSTPNYILDILPTTILVGIGFALTFPSASVQATAGVADHEQGLAAGLLQTSGQVGSAIVLAVTTAIIASSGSSDPASVEASADVVLAQFRPGLIFGTVIALVGLAVTLVALLRARSRATR</sequence>
<feature type="transmembrane region" description="Helical" evidence="7">
    <location>
        <begin position="191"/>
        <end position="209"/>
    </location>
</feature>
<evidence type="ECO:0000256" key="3">
    <source>
        <dbReference type="ARBA" id="ARBA00022475"/>
    </source>
</evidence>
<keyword evidence="10" id="KW-1185">Reference proteome</keyword>
<feature type="transmembrane region" description="Helical" evidence="7">
    <location>
        <begin position="215"/>
        <end position="238"/>
    </location>
</feature>
<dbReference type="Pfam" id="PF07690">
    <property type="entry name" value="MFS_1"/>
    <property type="match status" value="1"/>
</dbReference>
<evidence type="ECO:0000259" key="8">
    <source>
        <dbReference type="PROSITE" id="PS50850"/>
    </source>
</evidence>
<name>A0A543J9B8_9PSEU</name>
<keyword evidence="3" id="KW-1003">Cell membrane</keyword>
<dbReference type="PROSITE" id="PS50850">
    <property type="entry name" value="MFS"/>
    <property type="match status" value="1"/>
</dbReference>
<dbReference type="PANTHER" id="PTHR42718:SF46">
    <property type="entry name" value="BLR6921 PROTEIN"/>
    <property type="match status" value="1"/>
</dbReference>
<keyword evidence="6 7" id="KW-0472">Membrane</keyword>
<dbReference type="InterPro" id="IPR011701">
    <property type="entry name" value="MFS"/>
</dbReference>
<dbReference type="Gene3D" id="1.20.1250.20">
    <property type="entry name" value="MFS general substrate transporter like domains"/>
    <property type="match status" value="1"/>
</dbReference>
<feature type="transmembrane region" description="Helical" evidence="7">
    <location>
        <begin position="132"/>
        <end position="154"/>
    </location>
</feature>
<reference evidence="9 10" key="1">
    <citation type="submission" date="2019-06" db="EMBL/GenBank/DDBJ databases">
        <title>Sequencing the genomes of 1000 actinobacteria strains.</title>
        <authorList>
            <person name="Klenk H.-P."/>
        </authorList>
    </citation>
    <scope>NUCLEOTIDE SEQUENCE [LARGE SCALE GENOMIC DNA]</scope>
    <source>
        <strain evidence="9 10">DSM 45456</strain>
    </source>
</reference>
<dbReference type="PANTHER" id="PTHR42718">
    <property type="entry name" value="MAJOR FACILITATOR SUPERFAMILY MULTIDRUG TRANSPORTER MFSC"/>
    <property type="match status" value="1"/>
</dbReference>
<evidence type="ECO:0000256" key="5">
    <source>
        <dbReference type="ARBA" id="ARBA00022989"/>
    </source>
</evidence>
<feature type="transmembrane region" description="Helical" evidence="7">
    <location>
        <begin position="160"/>
        <end position="179"/>
    </location>
</feature>
<dbReference type="EMBL" id="VFPP01000001">
    <property type="protein sequence ID" value="TQM79384.1"/>
    <property type="molecule type" value="Genomic_DNA"/>
</dbReference>
<keyword evidence="4 7" id="KW-0812">Transmembrane</keyword>
<keyword evidence="2" id="KW-0813">Transport</keyword>
<evidence type="ECO:0000256" key="7">
    <source>
        <dbReference type="SAM" id="Phobius"/>
    </source>
</evidence>
<feature type="transmembrane region" description="Helical" evidence="7">
    <location>
        <begin position="293"/>
        <end position="311"/>
    </location>
</feature>
<dbReference type="SUPFAM" id="SSF103473">
    <property type="entry name" value="MFS general substrate transporter"/>
    <property type="match status" value="1"/>
</dbReference>
<evidence type="ECO:0000313" key="9">
    <source>
        <dbReference type="EMBL" id="TQM79384.1"/>
    </source>
</evidence>
<evidence type="ECO:0000256" key="6">
    <source>
        <dbReference type="ARBA" id="ARBA00023136"/>
    </source>
</evidence>
<organism evidence="9 10">
    <name type="scientific">Saccharothrix saharensis</name>
    <dbReference type="NCBI Taxonomy" id="571190"/>
    <lineage>
        <taxon>Bacteria</taxon>
        <taxon>Bacillati</taxon>
        <taxon>Actinomycetota</taxon>
        <taxon>Actinomycetes</taxon>
        <taxon>Pseudonocardiales</taxon>
        <taxon>Pseudonocardiaceae</taxon>
        <taxon>Saccharothrix</taxon>
    </lineage>
</organism>
<feature type="transmembrane region" description="Helical" evidence="7">
    <location>
        <begin position="38"/>
        <end position="57"/>
    </location>
</feature>
<feature type="transmembrane region" description="Helical" evidence="7">
    <location>
        <begin position="69"/>
        <end position="87"/>
    </location>
</feature>
<comment type="subcellular location">
    <subcellularLocation>
        <location evidence="1">Cell membrane</location>
        <topology evidence="1">Multi-pass membrane protein</topology>
    </subcellularLocation>
</comment>
<feature type="transmembrane region" description="Helical" evidence="7">
    <location>
        <begin position="258"/>
        <end position="281"/>
    </location>
</feature>
<dbReference type="PROSITE" id="PS00216">
    <property type="entry name" value="SUGAR_TRANSPORT_1"/>
    <property type="match status" value="1"/>
</dbReference>
<feature type="domain" description="Major facilitator superfamily (MFS) profile" evidence="8">
    <location>
        <begin position="4"/>
        <end position="458"/>
    </location>
</feature>
<evidence type="ECO:0000256" key="2">
    <source>
        <dbReference type="ARBA" id="ARBA00022448"/>
    </source>
</evidence>
<comment type="caution">
    <text evidence="9">The sequence shown here is derived from an EMBL/GenBank/DDBJ whole genome shotgun (WGS) entry which is preliminary data.</text>
</comment>
<keyword evidence="5 7" id="KW-1133">Transmembrane helix</keyword>
<protein>
    <submittedName>
        <fullName evidence="9">MFS transporter</fullName>
    </submittedName>
</protein>
<dbReference type="Gene3D" id="1.20.1720.10">
    <property type="entry name" value="Multidrug resistance protein D"/>
    <property type="match status" value="1"/>
</dbReference>
<dbReference type="GO" id="GO:0005886">
    <property type="term" value="C:plasma membrane"/>
    <property type="evidence" value="ECO:0007669"/>
    <property type="project" value="UniProtKB-SubCell"/>
</dbReference>
<evidence type="ECO:0000313" key="10">
    <source>
        <dbReference type="Proteomes" id="UP000316628"/>
    </source>
</evidence>
<feature type="transmembrane region" description="Helical" evidence="7">
    <location>
        <begin position="433"/>
        <end position="453"/>
    </location>
</feature>
<feature type="transmembrane region" description="Helical" evidence="7">
    <location>
        <begin position="395"/>
        <end position="413"/>
    </location>
</feature>
<dbReference type="CDD" id="cd17321">
    <property type="entry name" value="MFS_MMR_MDR_like"/>
    <property type="match status" value="1"/>
</dbReference>